<keyword evidence="3" id="KW-1185">Reference proteome</keyword>
<feature type="transmembrane region" description="Helical" evidence="1">
    <location>
        <begin position="39"/>
        <end position="59"/>
    </location>
</feature>
<keyword evidence="1" id="KW-0812">Transmembrane</keyword>
<organism evidence="2 3">
    <name type="scientific">Halospina denitrificans</name>
    <dbReference type="NCBI Taxonomy" id="332522"/>
    <lineage>
        <taxon>Bacteria</taxon>
        <taxon>Pseudomonadati</taxon>
        <taxon>Pseudomonadota</taxon>
        <taxon>Gammaproteobacteria</taxon>
        <taxon>Halospina</taxon>
    </lineage>
</organism>
<dbReference type="RefSeq" id="WP_133734609.1">
    <property type="nucleotide sequence ID" value="NZ_SOAX01000001.1"/>
</dbReference>
<sequence length="155" mass="17087">MTTTGKTLAATHATLFLSLVVAILLAMFAPRWVQTEAGAWVVGILALVFVATLLILTSIASFADNIDNNSFSYLLRKSTLDTTFYPWALAAYMGRWFHPVDDLQSPLGVWGPVLLMATTWGMVVLGDVMRRRGKRIWPWLVVSLGFIAGSLTWPA</sequence>
<comment type="caution">
    <text evidence="2">The sequence shown here is derived from an EMBL/GenBank/DDBJ whole genome shotgun (WGS) entry which is preliminary data.</text>
</comment>
<feature type="transmembrane region" description="Helical" evidence="1">
    <location>
        <begin position="109"/>
        <end position="129"/>
    </location>
</feature>
<evidence type="ECO:0000313" key="3">
    <source>
        <dbReference type="Proteomes" id="UP000295830"/>
    </source>
</evidence>
<name>A0A4R7K2P0_9GAMM</name>
<keyword evidence="1" id="KW-0472">Membrane</keyword>
<dbReference type="AlphaFoldDB" id="A0A4R7K2P0"/>
<evidence type="ECO:0000313" key="2">
    <source>
        <dbReference type="EMBL" id="TDT44203.1"/>
    </source>
</evidence>
<gene>
    <name evidence="2" type="ORF">DES49_0303</name>
</gene>
<protein>
    <submittedName>
        <fullName evidence="2">Uncharacterized protein</fullName>
    </submittedName>
</protein>
<evidence type="ECO:0000256" key="1">
    <source>
        <dbReference type="SAM" id="Phobius"/>
    </source>
</evidence>
<dbReference type="EMBL" id="SOAX01000001">
    <property type="protein sequence ID" value="TDT44203.1"/>
    <property type="molecule type" value="Genomic_DNA"/>
</dbReference>
<feature type="transmembrane region" description="Helical" evidence="1">
    <location>
        <begin position="136"/>
        <end position="153"/>
    </location>
</feature>
<dbReference type="Proteomes" id="UP000295830">
    <property type="component" value="Unassembled WGS sequence"/>
</dbReference>
<accession>A0A4R7K2P0</accession>
<keyword evidence="1" id="KW-1133">Transmembrane helix</keyword>
<feature type="transmembrane region" description="Helical" evidence="1">
    <location>
        <begin position="12"/>
        <end position="33"/>
    </location>
</feature>
<proteinExistence type="predicted"/>
<reference evidence="2 3" key="1">
    <citation type="submission" date="2019-03" db="EMBL/GenBank/DDBJ databases">
        <title>Genomic Encyclopedia of Type Strains, Phase IV (KMG-IV): sequencing the most valuable type-strain genomes for metagenomic binning, comparative biology and taxonomic classification.</title>
        <authorList>
            <person name="Goeker M."/>
        </authorList>
    </citation>
    <scope>NUCLEOTIDE SEQUENCE [LARGE SCALE GENOMIC DNA]</scope>
    <source>
        <strain evidence="2 3">DSM 15505</strain>
    </source>
</reference>